<organism evidence="2">
    <name type="scientific">hydrothermal vent metagenome</name>
    <dbReference type="NCBI Taxonomy" id="652676"/>
    <lineage>
        <taxon>unclassified sequences</taxon>
        <taxon>metagenomes</taxon>
        <taxon>ecological metagenomes</taxon>
    </lineage>
</organism>
<dbReference type="EMBL" id="UOET01000313">
    <property type="protein sequence ID" value="VAW29043.1"/>
    <property type="molecule type" value="Genomic_DNA"/>
</dbReference>
<reference evidence="2" key="1">
    <citation type="submission" date="2018-06" db="EMBL/GenBank/DDBJ databases">
        <authorList>
            <person name="Zhirakovskaya E."/>
        </authorList>
    </citation>
    <scope>NUCLEOTIDE SEQUENCE</scope>
</reference>
<gene>
    <name evidence="2" type="ORF">MNBD_BACTEROID07-874</name>
</gene>
<dbReference type="Pfam" id="PF18990">
    <property type="entry name" value="DUF5723"/>
    <property type="match status" value="1"/>
</dbReference>
<proteinExistence type="predicted"/>
<dbReference type="InterPro" id="IPR043781">
    <property type="entry name" value="DUF5723"/>
</dbReference>
<sequence length="372" mass="41483">MKKLYIFSRIFFTLALAFLLSPEFSGAQNSFILYGFRDVQQSSFLNPAFTSGATVVVGFPMLSNFSTGLIAPEGGLSNFIPKKSGSDSLSLDLSKLINNDQPVDRVTEFMDMDILFAGFKLGSSFISIGVRQRVFAQAILDRDLLKLVANGNSQYVNQTLDLSKTAVTEYHLLDYHVGISLPVGDRFRVGARFHVLQGLSGVNTKNNGINLKTVQKGNGDFEIYARTDFLLNTSGLPDSNNFNPGNYLLNFANLGFSVDLGVDVRVAKQIWVNASILNWGKVYYRSNTKNYSSVNDNIHFNGADINFNNNNNPSGSIGDTLKKLFDVREESRNYSIKLPTRVIVGGEYYTKDMLNNFSFLFSGRFFNNYFEP</sequence>
<evidence type="ECO:0000313" key="2">
    <source>
        <dbReference type="EMBL" id="VAW29043.1"/>
    </source>
</evidence>
<feature type="non-terminal residue" evidence="2">
    <location>
        <position position="372"/>
    </location>
</feature>
<evidence type="ECO:0000259" key="1">
    <source>
        <dbReference type="Pfam" id="PF18990"/>
    </source>
</evidence>
<name>A0A3B0ULB8_9ZZZZ</name>
<accession>A0A3B0ULB8</accession>
<dbReference type="AlphaFoldDB" id="A0A3B0ULB8"/>
<protein>
    <recommendedName>
        <fullName evidence="1">DUF5723 domain-containing protein</fullName>
    </recommendedName>
</protein>
<feature type="domain" description="DUF5723" evidence="1">
    <location>
        <begin position="47"/>
        <end position="370"/>
    </location>
</feature>